<feature type="transmembrane region" description="Helical" evidence="1">
    <location>
        <begin position="6"/>
        <end position="27"/>
    </location>
</feature>
<proteinExistence type="predicted"/>
<dbReference type="EMBL" id="JASCZI010271996">
    <property type="protein sequence ID" value="MED6218975.1"/>
    <property type="molecule type" value="Genomic_DNA"/>
</dbReference>
<evidence type="ECO:0000256" key="1">
    <source>
        <dbReference type="SAM" id="Phobius"/>
    </source>
</evidence>
<evidence type="ECO:0000313" key="2">
    <source>
        <dbReference type="EMBL" id="MED6218975.1"/>
    </source>
</evidence>
<name>A0ABU6ZBK3_9FABA</name>
<sequence>MAKHGVSHALTIILIIAAIIHFTIADFHETALTKQKSTKKPYSINYGFPKYPDAFVLDTCFEKCSKKFQNKDENIMARCNEKCKQLHECIDKCNEIYANDAEGRNNCYKGCKFGGGHHIEIRNPWHKRKIKKTTYKKQ</sequence>
<keyword evidence="1" id="KW-0472">Membrane</keyword>
<organism evidence="2 3">
    <name type="scientific">Stylosanthes scabra</name>
    <dbReference type="NCBI Taxonomy" id="79078"/>
    <lineage>
        <taxon>Eukaryota</taxon>
        <taxon>Viridiplantae</taxon>
        <taxon>Streptophyta</taxon>
        <taxon>Embryophyta</taxon>
        <taxon>Tracheophyta</taxon>
        <taxon>Spermatophyta</taxon>
        <taxon>Magnoliopsida</taxon>
        <taxon>eudicotyledons</taxon>
        <taxon>Gunneridae</taxon>
        <taxon>Pentapetalae</taxon>
        <taxon>rosids</taxon>
        <taxon>fabids</taxon>
        <taxon>Fabales</taxon>
        <taxon>Fabaceae</taxon>
        <taxon>Papilionoideae</taxon>
        <taxon>50 kb inversion clade</taxon>
        <taxon>dalbergioids sensu lato</taxon>
        <taxon>Dalbergieae</taxon>
        <taxon>Pterocarpus clade</taxon>
        <taxon>Stylosanthes</taxon>
    </lineage>
</organism>
<gene>
    <name evidence="2" type="ORF">PIB30_116919</name>
</gene>
<keyword evidence="3" id="KW-1185">Reference proteome</keyword>
<reference evidence="2 3" key="1">
    <citation type="journal article" date="2023" name="Plants (Basel)">
        <title>Bridging the Gap: Combining Genomics and Transcriptomics Approaches to Understand Stylosanthes scabra, an Orphan Legume from the Brazilian Caatinga.</title>
        <authorList>
            <person name="Ferreira-Neto J.R.C."/>
            <person name="da Silva M.D."/>
            <person name="Binneck E."/>
            <person name="de Melo N.F."/>
            <person name="da Silva R.H."/>
            <person name="de Melo A.L.T.M."/>
            <person name="Pandolfi V."/>
            <person name="Bustamante F.O."/>
            <person name="Brasileiro-Vidal A.C."/>
            <person name="Benko-Iseppon A.M."/>
        </authorList>
    </citation>
    <scope>NUCLEOTIDE SEQUENCE [LARGE SCALE GENOMIC DNA]</scope>
    <source>
        <tissue evidence="2">Leaves</tissue>
    </source>
</reference>
<keyword evidence="1" id="KW-0812">Transmembrane</keyword>
<evidence type="ECO:0000313" key="3">
    <source>
        <dbReference type="Proteomes" id="UP001341840"/>
    </source>
</evidence>
<keyword evidence="1" id="KW-1133">Transmembrane helix</keyword>
<accession>A0ABU6ZBK3</accession>
<comment type="caution">
    <text evidence="2">The sequence shown here is derived from an EMBL/GenBank/DDBJ whole genome shotgun (WGS) entry which is preliminary data.</text>
</comment>
<dbReference type="Proteomes" id="UP001341840">
    <property type="component" value="Unassembled WGS sequence"/>
</dbReference>
<protein>
    <submittedName>
        <fullName evidence="2">Uncharacterized protein</fullName>
    </submittedName>
</protein>